<accession>A0ABD3I1I8</accession>
<comment type="caution">
    <text evidence="2">The sequence shown here is derived from an EMBL/GenBank/DDBJ whole genome shotgun (WGS) entry which is preliminary data.</text>
</comment>
<feature type="transmembrane region" description="Helical" evidence="1">
    <location>
        <begin position="20"/>
        <end position="37"/>
    </location>
</feature>
<evidence type="ECO:0000313" key="3">
    <source>
        <dbReference type="Proteomes" id="UP001633002"/>
    </source>
</evidence>
<dbReference type="EMBL" id="JBJQOH010000002">
    <property type="protein sequence ID" value="KAL3696622.1"/>
    <property type="molecule type" value="Genomic_DNA"/>
</dbReference>
<keyword evidence="3" id="KW-1185">Reference proteome</keyword>
<dbReference type="AlphaFoldDB" id="A0ABD3I1I8"/>
<keyword evidence="1" id="KW-0812">Transmembrane</keyword>
<sequence length="112" mass="12526">MKSSYLLPTSQWGLSPYEILAYISACVHLIVWVPRLVDNSRAGMEYAAENAKHNSRAGMEYAAENAIQVVDDTQAANRKLAGKGVRRYSHKVLLPDSYRSLVGRILTTLLFQ</sequence>
<keyword evidence="1" id="KW-1133">Transmembrane helix</keyword>
<protein>
    <submittedName>
        <fullName evidence="2">Uncharacterized protein</fullName>
    </submittedName>
</protein>
<organism evidence="2 3">
    <name type="scientific">Riccia sorocarpa</name>
    <dbReference type="NCBI Taxonomy" id="122646"/>
    <lineage>
        <taxon>Eukaryota</taxon>
        <taxon>Viridiplantae</taxon>
        <taxon>Streptophyta</taxon>
        <taxon>Embryophyta</taxon>
        <taxon>Marchantiophyta</taxon>
        <taxon>Marchantiopsida</taxon>
        <taxon>Marchantiidae</taxon>
        <taxon>Marchantiales</taxon>
        <taxon>Ricciaceae</taxon>
        <taxon>Riccia</taxon>
    </lineage>
</organism>
<evidence type="ECO:0000313" key="2">
    <source>
        <dbReference type="EMBL" id="KAL3696622.1"/>
    </source>
</evidence>
<evidence type="ECO:0000256" key="1">
    <source>
        <dbReference type="SAM" id="Phobius"/>
    </source>
</evidence>
<gene>
    <name evidence="2" type="ORF">R1sor_010698</name>
</gene>
<reference evidence="2 3" key="1">
    <citation type="submission" date="2024-09" db="EMBL/GenBank/DDBJ databases">
        <title>Chromosome-scale assembly of Riccia sorocarpa.</title>
        <authorList>
            <person name="Paukszto L."/>
        </authorList>
    </citation>
    <scope>NUCLEOTIDE SEQUENCE [LARGE SCALE GENOMIC DNA]</scope>
    <source>
        <strain evidence="2">LP-2024</strain>
        <tissue evidence="2">Aerial parts of the thallus</tissue>
    </source>
</reference>
<name>A0ABD3I1I8_9MARC</name>
<dbReference type="Proteomes" id="UP001633002">
    <property type="component" value="Unassembled WGS sequence"/>
</dbReference>
<keyword evidence="1" id="KW-0472">Membrane</keyword>
<proteinExistence type="predicted"/>